<feature type="domain" description="3'-5' exonuclease" evidence="4">
    <location>
        <begin position="476"/>
        <end position="621"/>
    </location>
</feature>
<dbReference type="PANTHER" id="PTHR13620:SF104">
    <property type="entry name" value="EXONUCLEASE 3'-5' DOMAIN-CONTAINING PROTEIN 2"/>
    <property type="match status" value="1"/>
</dbReference>
<dbReference type="CDD" id="cd06141">
    <property type="entry name" value="WRN_exo"/>
    <property type="match status" value="1"/>
</dbReference>
<evidence type="ECO:0000259" key="4">
    <source>
        <dbReference type="Pfam" id="PF01612"/>
    </source>
</evidence>
<evidence type="ECO:0000256" key="3">
    <source>
        <dbReference type="SAM" id="MobiDB-lite"/>
    </source>
</evidence>
<keyword evidence="2" id="KW-0378">Hydrolase</keyword>
<evidence type="ECO:0000256" key="2">
    <source>
        <dbReference type="ARBA" id="ARBA00022801"/>
    </source>
</evidence>
<comment type="caution">
    <text evidence="5">The sequence shown here is derived from an EMBL/GenBank/DDBJ whole genome shotgun (WGS) entry which is preliminary data.</text>
</comment>
<dbReference type="Pfam" id="PF01612">
    <property type="entry name" value="DNA_pol_A_exo1"/>
    <property type="match status" value="1"/>
</dbReference>
<dbReference type="InterPro" id="IPR002562">
    <property type="entry name" value="3'-5'_exonuclease_dom"/>
</dbReference>
<organism evidence="5 6">
    <name type="scientific">Helicostylum pulchrum</name>
    <dbReference type="NCBI Taxonomy" id="562976"/>
    <lineage>
        <taxon>Eukaryota</taxon>
        <taxon>Fungi</taxon>
        <taxon>Fungi incertae sedis</taxon>
        <taxon>Mucoromycota</taxon>
        <taxon>Mucoromycotina</taxon>
        <taxon>Mucoromycetes</taxon>
        <taxon>Mucorales</taxon>
        <taxon>Mucorineae</taxon>
        <taxon>Mucoraceae</taxon>
        <taxon>Helicostylum</taxon>
    </lineage>
</organism>
<evidence type="ECO:0000313" key="5">
    <source>
        <dbReference type="EMBL" id="GAA5803446.1"/>
    </source>
</evidence>
<reference evidence="5 6" key="1">
    <citation type="submission" date="2024-04" db="EMBL/GenBank/DDBJ databases">
        <title>genome sequences of Mucor flavus KT1a and Helicostylum pulchrum KT1b strains isolation_sourced from the surface of a dry-aged beef.</title>
        <authorList>
            <person name="Toyotome T."/>
            <person name="Hosono M."/>
            <person name="Torimaru M."/>
            <person name="Fukuda K."/>
            <person name="Mikami N."/>
        </authorList>
    </citation>
    <scope>NUCLEOTIDE SEQUENCE [LARGE SCALE GENOMIC DNA]</scope>
    <source>
        <strain evidence="5 6">KT1b</strain>
    </source>
</reference>
<dbReference type="SUPFAM" id="SSF53098">
    <property type="entry name" value="Ribonuclease H-like"/>
    <property type="match status" value="1"/>
</dbReference>
<gene>
    <name evidence="5" type="ORF">HPULCUR_008928</name>
</gene>
<feature type="region of interest" description="Disordered" evidence="3">
    <location>
        <begin position="1"/>
        <end position="38"/>
    </location>
</feature>
<dbReference type="Gene3D" id="3.30.420.10">
    <property type="entry name" value="Ribonuclease H-like superfamily/Ribonuclease H"/>
    <property type="match status" value="1"/>
</dbReference>
<name>A0ABP9Y900_9FUNG</name>
<dbReference type="PANTHER" id="PTHR13620">
    <property type="entry name" value="3-5 EXONUCLEASE"/>
    <property type="match status" value="1"/>
</dbReference>
<feature type="compositionally biased region" description="Polar residues" evidence="3">
    <location>
        <begin position="1"/>
        <end position="14"/>
    </location>
</feature>
<keyword evidence="1" id="KW-0540">Nuclease</keyword>
<dbReference type="EMBL" id="BAABUJ010000028">
    <property type="protein sequence ID" value="GAA5803446.1"/>
    <property type="molecule type" value="Genomic_DNA"/>
</dbReference>
<sequence>MNNDPSETSNSGNQKRGRPQGGKNKAGHNAGRKRHQIADQSVFDSFITRPTSLQTEYCTIGVQTDPFTTEQLEYLLNISKRSDDQDTALPVEATMNSVEIHGPLPDELPSPTEEDIEEDIEENVEVIINEEVNEEEVEEPEDSELNENKFQRIDTEIGSVHEDSVIDMYLGDIQRKLRNGEISDHFVNFMKQIHLNLQAEFPAVLTHRSGISKSLIKIMRPAFQHGIGPHRLAKMLRIMHTKRHDELQLQYYIAIDQQRSNTGITSFFGTAINYPEFPKYNDKASYDGFSPSANYISYVYSCIVSKLYPLVDQLTSMLDGVILKGDHSFKIINHMAKVNGVSTFSCLYAMLNEYEEIRIMVLSHSKKMENLAPQFNDMMNTYQRLGMSLPELFYTDNVVGDQAFLKEVMPSLCKDVVEVEKRSTSSNIIGDQEQLNLLPKATLPKDVNGQVLSAIGDIDNVCQNIIDDSIIRKVFLGFDCEWVVSSPVSLIQVCFNRTVYFFRVHSFNNSTFPKKLAEVISSDEIVKIGKNISGVFTRLTRHFCIDAPISLGKLELGAFCYQRGITCRSGLRLDRICGRVIGKYLPKTPPLRCGNWEAAALSSEQINYAALDAWIAVETFDAANRLPVVHESITDSTPIGTFVAVFSKTSKRVMPSAFGYVVEVNNSPHVNANDAKKKNMNVVQIIDVRVSGMLMDCYTDMDQTRTLESFGEVPFFALVSKRCLRTSSEEIYLRDIASSSSDNQENIIATESNSLVSNAIPSRILKDAFHIMQMIHVSLKHGMAKDFIRRFRDALFVVDPDDKKKVEDYLLSIGSDWKTKLLVDPEYIFKSSKRFIPPTEELLPVVEMVFQKYGNSVCVHTRKPLFNEDAWKDAKAVLEEICLGHVSDVKGGPPLYTEIGTDKNGLTIYRCARGTSSVEGAVHMNIVRKFASYNAGPRLTNMVLSDYRLYHNIDVGSKNRYGKIHKGHYSPWLSQSINTLKMKHGHAPVDNYFCNRLGNAFEFEQTKETYGIVSLILSIMREFNIKPAERALELTESNFSLLKLLQISTLPEVSLPIMGYSAGEYLYAYLAKCQHTKFAVTAFHTKEETELYLHYISDSTKKSLIDFQGHSRKPNFSEFARLWSAYCTTNSKIYYKTARHLETYFNILEDRKKYGDSVLHNIASVREVVSVTQNPSRFSTASIQYLPKPHPQNMLIAIEDVVPIHQPESSTGALILPAVSSLPPTTQSFGQDMQLWKPSNPVSRHQLLLDDGDKA</sequence>
<keyword evidence="6" id="KW-1185">Reference proteome</keyword>
<dbReference type="InterPro" id="IPR036397">
    <property type="entry name" value="RNaseH_sf"/>
</dbReference>
<dbReference type="InterPro" id="IPR051132">
    <property type="entry name" value="3-5_Exonuclease_domain"/>
</dbReference>
<protein>
    <recommendedName>
        <fullName evidence="4">3'-5' exonuclease domain-containing protein</fullName>
    </recommendedName>
</protein>
<dbReference type="InterPro" id="IPR012337">
    <property type="entry name" value="RNaseH-like_sf"/>
</dbReference>
<accession>A0ABP9Y900</accession>
<proteinExistence type="predicted"/>
<evidence type="ECO:0000313" key="6">
    <source>
        <dbReference type="Proteomes" id="UP001476247"/>
    </source>
</evidence>
<evidence type="ECO:0000256" key="1">
    <source>
        <dbReference type="ARBA" id="ARBA00022722"/>
    </source>
</evidence>
<dbReference type="Proteomes" id="UP001476247">
    <property type="component" value="Unassembled WGS sequence"/>
</dbReference>